<name>K1RZX3_9ZZZZ</name>
<comment type="caution">
    <text evidence="7">The sequence shown here is derived from an EMBL/GenBank/DDBJ whole genome shotgun (WGS) entry which is preliminary data.</text>
</comment>
<keyword evidence="3" id="KW-0067">ATP-binding</keyword>
<dbReference type="PANTHER" id="PTHR22594">
    <property type="entry name" value="ASPARTYL/LYSYL-TRNA SYNTHETASE"/>
    <property type="match status" value="1"/>
</dbReference>
<keyword evidence="4" id="KW-0648">Protein biosynthesis</keyword>
<accession>K1RZX3</accession>
<dbReference type="SUPFAM" id="SSF55681">
    <property type="entry name" value="Class II aaRS and biotin synthetases"/>
    <property type="match status" value="1"/>
</dbReference>
<dbReference type="InterPro" id="IPR045864">
    <property type="entry name" value="aa-tRNA-synth_II/BPL/LPL"/>
</dbReference>
<dbReference type="Gene3D" id="3.30.930.10">
    <property type="entry name" value="Bira Bifunctional Protein, Domain 2"/>
    <property type="match status" value="1"/>
</dbReference>
<keyword evidence="2" id="KW-0547">Nucleotide-binding</keyword>
<evidence type="ECO:0000259" key="6">
    <source>
        <dbReference type="Pfam" id="PF00152"/>
    </source>
</evidence>
<dbReference type="GO" id="GO:0006422">
    <property type="term" value="P:aspartyl-tRNA aminoacylation"/>
    <property type="evidence" value="ECO:0007669"/>
    <property type="project" value="TreeGrafter"/>
</dbReference>
<evidence type="ECO:0000313" key="7">
    <source>
        <dbReference type="EMBL" id="EKC48629.1"/>
    </source>
</evidence>
<evidence type="ECO:0000256" key="2">
    <source>
        <dbReference type="ARBA" id="ARBA00022741"/>
    </source>
</evidence>
<dbReference type="GO" id="GO:0005524">
    <property type="term" value="F:ATP binding"/>
    <property type="evidence" value="ECO:0007669"/>
    <property type="project" value="UniProtKB-KW"/>
</dbReference>
<sequence>MNVNQHCLFEINSEKADIEAVREDLRLEYRFLDLRNNKIHNSILLRSKIMKTIRDKMDEMGFAEIQTPILANSSPEGARDFLVPSRLHPGEFLCITTGSTTI</sequence>
<keyword evidence="1" id="KW-0436">Ligase</keyword>
<proteinExistence type="predicted"/>
<organism evidence="7">
    <name type="scientific">human gut metagenome</name>
    <dbReference type="NCBI Taxonomy" id="408170"/>
    <lineage>
        <taxon>unclassified sequences</taxon>
        <taxon>metagenomes</taxon>
        <taxon>organismal metagenomes</taxon>
    </lineage>
</organism>
<keyword evidence="5 7" id="KW-0030">Aminoacyl-tRNA synthetase</keyword>
<dbReference type="EMBL" id="AJWZ01010382">
    <property type="protein sequence ID" value="EKC48629.1"/>
    <property type="molecule type" value="Genomic_DNA"/>
</dbReference>
<dbReference type="AlphaFoldDB" id="K1RZX3"/>
<evidence type="ECO:0000256" key="1">
    <source>
        <dbReference type="ARBA" id="ARBA00022598"/>
    </source>
</evidence>
<evidence type="ECO:0000256" key="4">
    <source>
        <dbReference type="ARBA" id="ARBA00022917"/>
    </source>
</evidence>
<evidence type="ECO:0000256" key="5">
    <source>
        <dbReference type="ARBA" id="ARBA00023146"/>
    </source>
</evidence>
<dbReference type="Pfam" id="PF00152">
    <property type="entry name" value="tRNA-synt_2"/>
    <property type="match status" value="1"/>
</dbReference>
<protein>
    <submittedName>
        <fullName evidence="7">Aspartyl-tRNA synthetase</fullName>
    </submittedName>
</protein>
<dbReference type="InterPro" id="IPR004364">
    <property type="entry name" value="Aa-tRNA-synt_II"/>
</dbReference>
<dbReference type="GO" id="GO:0004815">
    <property type="term" value="F:aspartate-tRNA ligase activity"/>
    <property type="evidence" value="ECO:0007669"/>
    <property type="project" value="TreeGrafter"/>
</dbReference>
<gene>
    <name evidence="7" type="ORF">OBE_15080</name>
</gene>
<reference evidence="7" key="1">
    <citation type="journal article" date="2013" name="Environ. Microbiol.">
        <title>Microbiota from the distal guts of lean and obese adolescents exhibit partial functional redundancy besides clear differences in community structure.</title>
        <authorList>
            <person name="Ferrer M."/>
            <person name="Ruiz A."/>
            <person name="Lanza F."/>
            <person name="Haange S.B."/>
            <person name="Oberbach A."/>
            <person name="Till H."/>
            <person name="Bargiela R."/>
            <person name="Campoy C."/>
            <person name="Segura M.T."/>
            <person name="Richter M."/>
            <person name="von Bergen M."/>
            <person name="Seifert J."/>
            <person name="Suarez A."/>
        </authorList>
    </citation>
    <scope>NUCLEOTIDE SEQUENCE</scope>
</reference>
<feature type="domain" description="Aminoacyl-tRNA synthetase class II (D/K/N)" evidence="6">
    <location>
        <begin position="23"/>
        <end position="94"/>
    </location>
</feature>
<evidence type="ECO:0000256" key="3">
    <source>
        <dbReference type="ARBA" id="ARBA00022840"/>
    </source>
</evidence>
<dbReference type="PANTHER" id="PTHR22594:SF5">
    <property type="entry name" value="ASPARTATE--TRNA LIGASE, MITOCHONDRIAL"/>
    <property type="match status" value="1"/>
</dbReference>